<dbReference type="InterPro" id="IPR002934">
    <property type="entry name" value="Polymerase_NTP_transf_dom"/>
</dbReference>
<evidence type="ECO:0000256" key="4">
    <source>
        <dbReference type="ARBA" id="ARBA00022695"/>
    </source>
</evidence>
<keyword evidence="2" id="KW-1277">Toxin-antitoxin system</keyword>
<keyword evidence="6" id="KW-0547">Nucleotide-binding</keyword>
<dbReference type="CDD" id="cd05403">
    <property type="entry name" value="NT_KNTase_like"/>
    <property type="match status" value="1"/>
</dbReference>
<evidence type="ECO:0000256" key="2">
    <source>
        <dbReference type="ARBA" id="ARBA00022649"/>
    </source>
</evidence>
<reference evidence="11" key="1">
    <citation type="submission" date="2023-01" db="EMBL/GenBank/DDBJ databases">
        <title>Exploring GABA producing Bacteroides strains toward improving mental health.</title>
        <authorList>
            <person name="Yousuf B."/>
            <person name="Bouhlel N.E."/>
            <person name="Mottawea W."/>
            <person name="Hammami R."/>
        </authorList>
    </citation>
    <scope>NUCLEOTIDE SEQUENCE</scope>
    <source>
        <strain evidence="11">UO.H1047</strain>
    </source>
</reference>
<evidence type="ECO:0000256" key="1">
    <source>
        <dbReference type="ARBA" id="ARBA00001946"/>
    </source>
</evidence>
<dbReference type="Proteomes" id="UP001213646">
    <property type="component" value="Unassembled WGS sequence"/>
</dbReference>
<feature type="domain" description="Polymerase nucleotidyl transferase" evidence="10">
    <location>
        <begin position="11"/>
        <end position="53"/>
    </location>
</feature>
<keyword evidence="3" id="KW-0808">Transferase</keyword>
<dbReference type="EMBL" id="JAQPYX010000092">
    <property type="protein sequence ID" value="MDC7150079.1"/>
    <property type="molecule type" value="Genomic_DNA"/>
</dbReference>
<keyword evidence="4" id="KW-0548">Nucleotidyltransferase</keyword>
<keyword evidence="7" id="KW-0067">ATP-binding</keyword>
<evidence type="ECO:0000256" key="9">
    <source>
        <dbReference type="ARBA" id="ARBA00038276"/>
    </source>
</evidence>
<comment type="caution">
    <text evidence="11">The sequence shown here is derived from an EMBL/GenBank/DDBJ whole genome shotgun (WGS) entry which is preliminary data.</text>
</comment>
<evidence type="ECO:0000313" key="12">
    <source>
        <dbReference type="Proteomes" id="UP001213646"/>
    </source>
</evidence>
<evidence type="ECO:0000256" key="8">
    <source>
        <dbReference type="ARBA" id="ARBA00022842"/>
    </source>
</evidence>
<comment type="cofactor">
    <cofactor evidence="1">
        <name>Mg(2+)</name>
        <dbReference type="ChEBI" id="CHEBI:18420"/>
    </cofactor>
</comment>
<accession>A0AAW6I313</accession>
<dbReference type="InterPro" id="IPR043519">
    <property type="entry name" value="NT_sf"/>
</dbReference>
<keyword evidence="8" id="KW-0460">Magnesium</keyword>
<dbReference type="InterPro" id="IPR052038">
    <property type="entry name" value="Type-VII_TA_antitoxin"/>
</dbReference>
<dbReference type="Gene3D" id="3.30.460.10">
    <property type="entry name" value="Beta Polymerase, domain 2"/>
    <property type="match status" value="1"/>
</dbReference>
<protein>
    <submittedName>
        <fullName evidence="11">Nucleotidyltransferase domain-containing protein</fullName>
    </submittedName>
</protein>
<evidence type="ECO:0000256" key="3">
    <source>
        <dbReference type="ARBA" id="ARBA00022679"/>
    </source>
</evidence>
<sequence>MNKKTVLNKLSLLKEKLSSQYGVDKIGLFGSVIRGENRKNSDIDILVDFQEGKETY</sequence>
<evidence type="ECO:0000256" key="7">
    <source>
        <dbReference type="ARBA" id="ARBA00022840"/>
    </source>
</evidence>
<evidence type="ECO:0000313" key="11">
    <source>
        <dbReference type="EMBL" id="MDC7150079.1"/>
    </source>
</evidence>
<keyword evidence="5" id="KW-0479">Metal-binding</keyword>
<proteinExistence type="inferred from homology"/>
<evidence type="ECO:0000259" key="10">
    <source>
        <dbReference type="Pfam" id="PF01909"/>
    </source>
</evidence>
<dbReference type="GO" id="GO:0016779">
    <property type="term" value="F:nucleotidyltransferase activity"/>
    <property type="evidence" value="ECO:0007669"/>
    <property type="project" value="UniProtKB-KW"/>
</dbReference>
<dbReference type="AlphaFoldDB" id="A0AAW6I313"/>
<comment type="similarity">
    <text evidence="9">Belongs to the MntA antitoxin family.</text>
</comment>
<dbReference type="PANTHER" id="PTHR33571:SF14">
    <property type="entry name" value="PROTEIN ADENYLYLTRANSFERASE MJ0435-RELATED"/>
    <property type="match status" value="1"/>
</dbReference>
<organism evidence="11 12">
    <name type="scientific">Parabacteroides johnsonii</name>
    <dbReference type="NCBI Taxonomy" id="387661"/>
    <lineage>
        <taxon>Bacteria</taxon>
        <taxon>Pseudomonadati</taxon>
        <taxon>Bacteroidota</taxon>
        <taxon>Bacteroidia</taxon>
        <taxon>Bacteroidales</taxon>
        <taxon>Tannerellaceae</taxon>
        <taxon>Parabacteroides</taxon>
    </lineage>
</organism>
<dbReference type="PANTHER" id="PTHR33571">
    <property type="entry name" value="SSL8005 PROTEIN"/>
    <property type="match status" value="1"/>
</dbReference>
<gene>
    <name evidence="11" type="ORF">PQG89_11655</name>
</gene>
<dbReference type="SUPFAM" id="SSF81301">
    <property type="entry name" value="Nucleotidyltransferase"/>
    <property type="match status" value="1"/>
</dbReference>
<dbReference type="GO" id="GO:0005524">
    <property type="term" value="F:ATP binding"/>
    <property type="evidence" value="ECO:0007669"/>
    <property type="project" value="UniProtKB-KW"/>
</dbReference>
<evidence type="ECO:0000256" key="6">
    <source>
        <dbReference type="ARBA" id="ARBA00022741"/>
    </source>
</evidence>
<dbReference type="Pfam" id="PF01909">
    <property type="entry name" value="NTP_transf_2"/>
    <property type="match status" value="1"/>
</dbReference>
<dbReference type="RefSeq" id="WP_229090803.1">
    <property type="nucleotide sequence ID" value="NZ_CALEGY010000069.1"/>
</dbReference>
<name>A0AAW6I313_9BACT</name>
<evidence type="ECO:0000256" key="5">
    <source>
        <dbReference type="ARBA" id="ARBA00022723"/>
    </source>
</evidence>
<dbReference type="GO" id="GO:0046872">
    <property type="term" value="F:metal ion binding"/>
    <property type="evidence" value="ECO:0007669"/>
    <property type="project" value="UniProtKB-KW"/>
</dbReference>